<dbReference type="GO" id="GO:0005737">
    <property type="term" value="C:cytoplasm"/>
    <property type="evidence" value="ECO:0007669"/>
    <property type="project" value="TreeGrafter"/>
</dbReference>
<feature type="compositionally biased region" description="Low complexity" evidence="1">
    <location>
        <begin position="1"/>
        <end position="15"/>
    </location>
</feature>
<dbReference type="Gene3D" id="1.20.1050.10">
    <property type="match status" value="1"/>
</dbReference>
<dbReference type="Gene3D" id="3.40.30.10">
    <property type="entry name" value="Glutaredoxin"/>
    <property type="match status" value="1"/>
</dbReference>
<dbReference type="InterPro" id="IPR036282">
    <property type="entry name" value="Glutathione-S-Trfase_C_sf"/>
</dbReference>
<gene>
    <name evidence="3" type="ORF">LTR82_009398</name>
</gene>
<dbReference type="InterPro" id="IPR050983">
    <property type="entry name" value="GST_Omega/HSP26"/>
</dbReference>
<dbReference type="Proteomes" id="UP001168146">
    <property type="component" value="Unassembled WGS sequence"/>
</dbReference>
<feature type="domain" description="GST C-terminal" evidence="2">
    <location>
        <begin position="142"/>
        <end position="282"/>
    </location>
</feature>
<accession>A0AAN6J7F5</accession>
<dbReference type="SFLD" id="SFLDS00019">
    <property type="entry name" value="Glutathione_Transferase_(cytos"/>
    <property type="match status" value="1"/>
</dbReference>
<dbReference type="PROSITE" id="PS50405">
    <property type="entry name" value="GST_CTER"/>
    <property type="match status" value="1"/>
</dbReference>
<evidence type="ECO:0000313" key="3">
    <source>
        <dbReference type="EMBL" id="KAK0319692.1"/>
    </source>
</evidence>
<proteinExistence type="predicted"/>
<protein>
    <recommendedName>
        <fullName evidence="2">GST C-terminal domain-containing protein</fullName>
    </recommendedName>
</protein>
<dbReference type="AlphaFoldDB" id="A0AAN6J7F5"/>
<dbReference type="SFLD" id="SFLDG00358">
    <property type="entry name" value="Main_(cytGST)"/>
    <property type="match status" value="1"/>
</dbReference>
<dbReference type="Pfam" id="PF13417">
    <property type="entry name" value="GST_N_3"/>
    <property type="match status" value="1"/>
</dbReference>
<reference evidence="3" key="1">
    <citation type="submission" date="2021-12" db="EMBL/GenBank/DDBJ databases">
        <title>Black yeast isolated from Biological Soil Crust.</title>
        <authorList>
            <person name="Kurbessoian T."/>
        </authorList>
    </citation>
    <scope>NUCLEOTIDE SEQUENCE</scope>
    <source>
        <strain evidence="3">CCFEE 5208</strain>
    </source>
</reference>
<evidence type="ECO:0000259" key="2">
    <source>
        <dbReference type="PROSITE" id="PS50405"/>
    </source>
</evidence>
<dbReference type="PANTHER" id="PTHR43968:SF8">
    <property type="entry name" value="S-TRANSFERASE, PUTATIVE (AFU_ORTHOLOGUE AFUA_2G00590)-RELATED"/>
    <property type="match status" value="1"/>
</dbReference>
<dbReference type="InterPro" id="IPR036249">
    <property type="entry name" value="Thioredoxin-like_sf"/>
</dbReference>
<comment type="caution">
    <text evidence="3">The sequence shown here is derived from an EMBL/GenBank/DDBJ whole genome shotgun (WGS) entry which is preliminary data.</text>
</comment>
<dbReference type="SUPFAM" id="SSF47616">
    <property type="entry name" value="GST C-terminal domain-like"/>
    <property type="match status" value="1"/>
</dbReference>
<dbReference type="InterPro" id="IPR004045">
    <property type="entry name" value="Glutathione_S-Trfase_N"/>
</dbReference>
<feature type="region of interest" description="Disordered" evidence="1">
    <location>
        <begin position="1"/>
        <end position="20"/>
    </location>
</feature>
<organism evidence="3 4">
    <name type="scientific">Friedmanniomyces endolithicus</name>
    <dbReference type="NCBI Taxonomy" id="329885"/>
    <lineage>
        <taxon>Eukaryota</taxon>
        <taxon>Fungi</taxon>
        <taxon>Dikarya</taxon>
        <taxon>Ascomycota</taxon>
        <taxon>Pezizomycotina</taxon>
        <taxon>Dothideomycetes</taxon>
        <taxon>Dothideomycetidae</taxon>
        <taxon>Mycosphaerellales</taxon>
        <taxon>Teratosphaeriaceae</taxon>
        <taxon>Friedmanniomyces</taxon>
    </lineage>
</organism>
<evidence type="ECO:0000256" key="1">
    <source>
        <dbReference type="SAM" id="MobiDB-lite"/>
    </source>
</evidence>
<dbReference type="SUPFAM" id="SSF52833">
    <property type="entry name" value="Thioredoxin-like"/>
    <property type="match status" value="1"/>
</dbReference>
<dbReference type="CDD" id="cd00570">
    <property type="entry name" value="GST_N_family"/>
    <property type="match status" value="1"/>
</dbReference>
<dbReference type="EMBL" id="JASUXU010000029">
    <property type="protein sequence ID" value="KAK0319692.1"/>
    <property type="molecule type" value="Genomic_DNA"/>
</dbReference>
<dbReference type="InterPro" id="IPR010987">
    <property type="entry name" value="Glutathione-S-Trfase_C-like"/>
</dbReference>
<sequence length="282" mass="31097">MATNGTSNGTAATNGHSTHNMSPKIILYTNHRCPYAQRAHITLDTLNLSPSPSTPSHPPPPTILTPIPPPTEYEEILIDLDTPRPQWYLDINPRGLVPSIKYSLPGIFDTPEILTESGIVAQFVCDSFPSPLLPASKEDPFSALKRARIAFFVDTWSSKIAPYQFQIIKAEEGAEREAKAEECVKVMEKEIEPLLAGAKPFFGGSGELTFAEVMTAPFVLRMFSFAKDGELMPQSFGEKLEALPNFGRWSKAVMENGNVRRVYDEAGVVEGTKKRVKQMAAK</sequence>
<dbReference type="InterPro" id="IPR040079">
    <property type="entry name" value="Glutathione_S-Trfase"/>
</dbReference>
<name>A0AAN6J7F5_9PEZI</name>
<dbReference type="PANTHER" id="PTHR43968">
    <property type="match status" value="1"/>
</dbReference>
<evidence type="ECO:0000313" key="4">
    <source>
        <dbReference type="Proteomes" id="UP001168146"/>
    </source>
</evidence>